<dbReference type="RefSeq" id="XP_062748254.1">
    <property type="nucleotide sequence ID" value="XM_062885300.1"/>
</dbReference>
<dbReference type="GeneID" id="87905207"/>
<protein>
    <submittedName>
        <fullName evidence="1">Uncharacterized protein</fullName>
    </submittedName>
</protein>
<gene>
    <name evidence="1" type="ORF">QC762_108815</name>
</gene>
<name>A0ABR0GU47_9PEZI</name>
<dbReference type="Proteomes" id="UP001323405">
    <property type="component" value="Unassembled WGS sequence"/>
</dbReference>
<organism evidence="1 2">
    <name type="scientific">Podospora pseudocomata</name>
    <dbReference type="NCBI Taxonomy" id="2093779"/>
    <lineage>
        <taxon>Eukaryota</taxon>
        <taxon>Fungi</taxon>
        <taxon>Dikarya</taxon>
        <taxon>Ascomycota</taxon>
        <taxon>Pezizomycotina</taxon>
        <taxon>Sordariomycetes</taxon>
        <taxon>Sordariomycetidae</taxon>
        <taxon>Sordariales</taxon>
        <taxon>Podosporaceae</taxon>
        <taxon>Podospora</taxon>
    </lineage>
</organism>
<evidence type="ECO:0000313" key="2">
    <source>
        <dbReference type="Proteomes" id="UP001323405"/>
    </source>
</evidence>
<sequence>MSFACPNIISLHSDFYGVGMSSASSGQSNTPLDLPVYSILLNINNINNATNKPNPPTVWFFWYCCPHQHGPYRRETMKTLCTQCEH</sequence>
<reference evidence="1 2" key="1">
    <citation type="journal article" date="2023" name="bioRxiv">
        <title>High-quality genome assemblies of four members of thePodospora anserinaspecies complex.</title>
        <authorList>
            <person name="Ament-Velasquez S.L."/>
            <person name="Vogan A.A."/>
            <person name="Wallerman O."/>
            <person name="Hartmann F."/>
            <person name="Gautier V."/>
            <person name="Silar P."/>
            <person name="Giraud T."/>
            <person name="Johannesson H."/>
        </authorList>
    </citation>
    <scope>NUCLEOTIDE SEQUENCE [LARGE SCALE GENOMIC DNA]</scope>
    <source>
        <strain evidence="1 2">CBS 415.72m</strain>
    </source>
</reference>
<keyword evidence="2" id="KW-1185">Reference proteome</keyword>
<comment type="caution">
    <text evidence="1">The sequence shown here is derived from an EMBL/GenBank/DDBJ whole genome shotgun (WGS) entry which is preliminary data.</text>
</comment>
<dbReference type="EMBL" id="JAFFHA010000001">
    <property type="protein sequence ID" value="KAK4659283.1"/>
    <property type="molecule type" value="Genomic_DNA"/>
</dbReference>
<proteinExistence type="predicted"/>
<evidence type="ECO:0000313" key="1">
    <source>
        <dbReference type="EMBL" id="KAK4659283.1"/>
    </source>
</evidence>
<accession>A0ABR0GU47</accession>